<evidence type="ECO:0000313" key="5">
    <source>
        <dbReference type="EMBL" id="KAG6525905.1"/>
    </source>
</evidence>
<dbReference type="GO" id="GO:0003677">
    <property type="term" value="F:DNA binding"/>
    <property type="evidence" value="ECO:0007669"/>
    <property type="project" value="InterPro"/>
</dbReference>
<evidence type="ECO:0000256" key="1">
    <source>
        <dbReference type="ARBA" id="ARBA00023015"/>
    </source>
</evidence>
<sequence>MRLVGDPCGVSSCEEDLLLPRSTERERESEREGAKEKIGIDEARRIAGEEKRAEDFAILPEASIRVALSRATPKGVLRIMGVPGLTIYHVKSHLQKYRLAKYVPDFSADGTISEKKDVEDLISGLGSTSMDWLCGLEIIYFAQIAQNISPDFTLLSCWSTRIDDIIQRQLQQRIEAQGEYLKKIIEEQERISSALAETSGARRVAPISNDLCLDSDKTDPSTPVPNSESLEEDQSASCSHEATCRLFQGLSNDSLSSAREPTTPDSGDHSNSPYRETGQAASPQPPF</sequence>
<dbReference type="GO" id="GO:0003700">
    <property type="term" value="F:DNA-binding transcription factor activity"/>
    <property type="evidence" value="ECO:0007669"/>
    <property type="project" value="InterPro"/>
</dbReference>
<gene>
    <name evidence="5" type="ORF">ZIOFF_015878</name>
</gene>
<dbReference type="PANTHER" id="PTHR31499">
    <property type="entry name" value="MYB FAMILY TRANSCRIPTION FACTOR PHL11"/>
    <property type="match status" value="1"/>
</dbReference>
<feature type="region of interest" description="Disordered" evidence="4">
    <location>
        <begin position="249"/>
        <end position="287"/>
    </location>
</feature>
<accession>A0A8J5HK41</accession>
<dbReference type="Gene3D" id="1.10.10.60">
    <property type="entry name" value="Homeodomain-like"/>
    <property type="match status" value="1"/>
</dbReference>
<evidence type="ECO:0000256" key="2">
    <source>
        <dbReference type="ARBA" id="ARBA00023163"/>
    </source>
</evidence>
<keyword evidence="2" id="KW-0804">Transcription</keyword>
<dbReference type="AlphaFoldDB" id="A0A8J5HK41"/>
<dbReference type="SUPFAM" id="SSF46689">
    <property type="entry name" value="Homeodomain-like"/>
    <property type="match status" value="1"/>
</dbReference>
<keyword evidence="3" id="KW-0539">Nucleus</keyword>
<organism evidence="5 6">
    <name type="scientific">Zingiber officinale</name>
    <name type="common">Ginger</name>
    <name type="synonym">Amomum zingiber</name>
    <dbReference type="NCBI Taxonomy" id="94328"/>
    <lineage>
        <taxon>Eukaryota</taxon>
        <taxon>Viridiplantae</taxon>
        <taxon>Streptophyta</taxon>
        <taxon>Embryophyta</taxon>
        <taxon>Tracheophyta</taxon>
        <taxon>Spermatophyta</taxon>
        <taxon>Magnoliopsida</taxon>
        <taxon>Liliopsida</taxon>
        <taxon>Zingiberales</taxon>
        <taxon>Zingiberaceae</taxon>
        <taxon>Zingiber</taxon>
    </lineage>
</organism>
<dbReference type="PANTHER" id="PTHR31499:SF79">
    <property type="entry name" value="HTH MYB-TYPE DOMAIN-CONTAINING PROTEIN"/>
    <property type="match status" value="1"/>
</dbReference>
<evidence type="ECO:0000256" key="3">
    <source>
        <dbReference type="ARBA" id="ARBA00023242"/>
    </source>
</evidence>
<dbReference type="EMBL" id="JACMSC010000004">
    <property type="protein sequence ID" value="KAG6525905.1"/>
    <property type="molecule type" value="Genomic_DNA"/>
</dbReference>
<reference evidence="5 6" key="1">
    <citation type="submission" date="2020-08" db="EMBL/GenBank/DDBJ databases">
        <title>Plant Genome Project.</title>
        <authorList>
            <person name="Zhang R.-G."/>
        </authorList>
    </citation>
    <scope>NUCLEOTIDE SEQUENCE [LARGE SCALE GENOMIC DNA]</scope>
    <source>
        <tissue evidence="5">Rhizome</tissue>
    </source>
</reference>
<protein>
    <submittedName>
        <fullName evidence="5">Uncharacterized protein</fullName>
    </submittedName>
</protein>
<keyword evidence="6" id="KW-1185">Reference proteome</keyword>
<comment type="caution">
    <text evidence="5">The sequence shown here is derived from an EMBL/GenBank/DDBJ whole genome shotgun (WGS) entry which is preliminary data.</text>
</comment>
<evidence type="ECO:0000256" key="4">
    <source>
        <dbReference type="SAM" id="MobiDB-lite"/>
    </source>
</evidence>
<dbReference type="InterPro" id="IPR006447">
    <property type="entry name" value="Myb_dom_plants"/>
</dbReference>
<dbReference type="InterPro" id="IPR009057">
    <property type="entry name" value="Homeodomain-like_sf"/>
</dbReference>
<dbReference type="InterPro" id="IPR046955">
    <property type="entry name" value="PHR1-like"/>
</dbReference>
<feature type="region of interest" description="Disordered" evidence="4">
    <location>
        <begin position="210"/>
        <end position="237"/>
    </location>
</feature>
<proteinExistence type="predicted"/>
<dbReference type="Proteomes" id="UP000734854">
    <property type="component" value="Unassembled WGS sequence"/>
</dbReference>
<dbReference type="NCBIfam" id="TIGR01557">
    <property type="entry name" value="myb_SHAQKYF"/>
    <property type="match status" value="1"/>
</dbReference>
<name>A0A8J5HK41_ZINOF</name>
<keyword evidence="1" id="KW-0805">Transcription regulation</keyword>
<evidence type="ECO:0000313" key="6">
    <source>
        <dbReference type="Proteomes" id="UP000734854"/>
    </source>
</evidence>